<organism evidence="1 2">
    <name type="scientific">Actinacidiphila acidipaludis</name>
    <dbReference type="NCBI Taxonomy" id="2873382"/>
    <lineage>
        <taxon>Bacteria</taxon>
        <taxon>Bacillati</taxon>
        <taxon>Actinomycetota</taxon>
        <taxon>Actinomycetes</taxon>
        <taxon>Kitasatosporales</taxon>
        <taxon>Streptomycetaceae</taxon>
        <taxon>Actinacidiphila</taxon>
    </lineage>
</organism>
<protein>
    <submittedName>
        <fullName evidence="1">Uncharacterized protein</fullName>
    </submittedName>
</protein>
<evidence type="ECO:0000313" key="1">
    <source>
        <dbReference type="EMBL" id="MBY8883071.1"/>
    </source>
</evidence>
<gene>
    <name evidence="1" type="ORF">K7862_36370</name>
</gene>
<comment type="caution">
    <text evidence="1">The sequence shown here is derived from an EMBL/GenBank/DDBJ whole genome shotgun (WGS) entry which is preliminary data.</text>
</comment>
<proteinExistence type="predicted"/>
<dbReference type="EMBL" id="JAINZZ010000105">
    <property type="protein sequence ID" value="MBY8883071.1"/>
    <property type="molecule type" value="Genomic_DNA"/>
</dbReference>
<dbReference type="RefSeq" id="WP_222969952.1">
    <property type="nucleotide sequence ID" value="NZ_JAINZZ010000105.1"/>
</dbReference>
<accession>A0ABS7QIR9</accession>
<evidence type="ECO:0000313" key="2">
    <source>
        <dbReference type="Proteomes" id="UP000778578"/>
    </source>
</evidence>
<name>A0ABS7QIR9_9ACTN</name>
<dbReference type="Proteomes" id="UP000778578">
    <property type="component" value="Unassembled WGS sequence"/>
</dbReference>
<reference evidence="1 2" key="1">
    <citation type="submission" date="2021-08" db="EMBL/GenBank/DDBJ databases">
        <title>WGS of actinomycetes from Thailand.</title>
        <authorList>
            <person name="Thawai C."/>
        </authorList>
    </citation>
    <scope>NUCLEOTIDE SEQUENCE [LARGE SCALE GENOMIC DNA]</scope>
    <source>
        <strain evidence="1 2">PLK6-54</strain>
    </source>
</reference>
<keyword evidence="2" id="KW-1185">Reference proteome</keyword>
<sequence>MRRAWKIAAVGAVAAVAAAGGTWWWEVTPKYHVPVPPASAGPDTVVTAYMKALDAHDGATARALSTQGHRAATDGWLSDTTGMRVLKVSAPVPDGRRVDVMVTFDLRQHWWTEDASMQPGRHDWSYVLVREQGRWLVQDEGTG</sequence>